<feature type="domain" description="DUF6604" evidence="1">
    <location>
        <begin position="11"/>
        <end position="266"/>
    </location>
</feature>
<sequence length="817" mass="93075">MLPKNLLHTYQQYKTDTDTIAGWLATTAKRLGYVSESVSETKPKTARLKGKARKTAKDTSTQGRPTYTIQIKDFTALAGYIAEYKTPPVQVPPKLAALLDRTIATREWFSNEINPDLTEDQDKLQSDDRHSYFLGTLKSVRDILGPRYSKDHKTCKKSPKTTNDIVNLFENLELEEPSKAFEDAPDMVPTPPLVQDTDANYVAEVLNDIGEAFVTLHLLLADLHKLRAEVKAAWEGYKLGLVDLVAASITTNTAVDLARAMEDDLKDLFGKYGGTQRMIEIFYAAQCMAAGYPELYCERPDDDFNFHLYHLADQIYKPCFTILTAFSKLVQPNYLPEYKPNFYGTYDPKSNRSKKPNRDKYLEDKTLLLQLLPEFVVLCKGTERAPAEDEFTRGIRIMCDTKKVCLWLAFASTLFLDVHHTLRDQVDVGFSQLSGTAEYVRTTIKNTLDFHDGVVFENWPEQNNQFLRVFSDEIKHWVEDDPHRGAARQLGRKKLPEPNFFFRQHPWSCGLWKYFIQVQFQDLSITLANAWGSIMFCGHLYNALLQEKLLTKKWEDMMLCLMVQGHGNFFTGDPPRSPEQYLKHFGLALGASLASMTGRSRKGALTRSKRGPHSLKEKAAVLRTFRERYCERTPRFDLRAEDVESIIEHSNWEIELNEEDQAATLSKVSDPEPGEKKAALKKVTVAKMLGILRATMHAEMIELSFDYMLLHRFCWRLLRGLKEKFGDRLVQSYGNDYIEKEPQLPFIVGYIFMTATSTARFGGILKAKKKTAVVTSRLLTDAAEVVEGMIDAGAGKIVGTAMDRDFGVKYEVQEEED</sequence>
<evidence type="ECO:0000313" key="3">
    <source>
        <dbReference type="Proteomes" id="UP000799444"/>
    </source>
</evidence>
<dbReference type="PANTHER" id="PTHR38795">
    <property type="entry name" value="DUF6604 DOMAIN-CONTAINING PROTEIN"/>
    <property type="match status" value="1"/>
</dbReference>
<protein>
    <recommendedName>
        <fullName evidence="1">DUF6604 domain-containing protein</fullName>
    </recommendedName>
</protein>
<reference evidence="2" key="1">
    <citation type="journal article" date="2020" name="Stud. Mycol.">
        <title>101 Dothideomycetes genomes: a test case for predicting lifestyles and emergence of pathogens.</title>
        <authorList>
            <person name="Haridas S."/>
            <person name="Albert R."/>
            <person name="Binder M."/>
            <person name="Bloem J."/>
            <person name="Labutti K."/>
            <person name="Salamov A."/>
            <person name="Andreopoulos B."/>
            <person name="Baker S."/>
            <person name="Barry K."/>
            <person name="Bills G."/>
            <person name="Bluhm B."/>
            <person name="Cannon C."/>
            <person name="Castanera R."/>
            <person name="Culley D."/>
            <person name="Daum C."/>
            <person name="Ezra D."/>
            <person name="Gonzalez J."/>
            <person name="Henrissat B."/>
            <person name="Kuo A."/>
            <person name="Liang C."/>
            <person name="Lipzen A."/>
            <person name="Lutzoni F."/>
            <person name="Magnuson J."/>
            <person name="Mondo S."/>
            <person name="Nolan M."/>
            <person name="Ohm R."/>
            <person name="Pangilinan J."/>
            <person name="Park H.-J."/>
            <person name="Ramirez L."/>
            <person name="Alfaro M."/>
            <person name="Sun H."/>
            <person name="Tritt A."/>
            <person name="Yoshinaga Y."/>
            <person name="Zwiers L.-H."/>
            <person name="Turgeon B."/>
            <person name="Goodwin S."/>
            <person name="Spatafora J."/>
            <person name="Crous P."/>
            <person name="Grigoriev I."/>
        </authorList>
    </citation>
    <scope>NUCLEOTIDE SEQUENCE</scope>
    <source>
        <strain evidence="2">CBS 125425</strain>
    </source>
</reference>
<accession>A0A9P4QYT7</accession>
<proteinExistence type="predicted"/>
<dbReference type="InterPro" id="IPR046539">
    <property type="entry name" value="DUF6604"/>
</dbReference>
<dbReference type="AlphaFoldDB" id="A0A9P4QYT7"/>
<comment type="caution">
    <text evidence="2">The sequence shown here is derived from an EMBL/GenBank/DDBJ whole genome shotgun (WGS) entry which is preliminary data.</text>
</comment>
<dbReference type="OrthoDB" id="5238236at2759"/>
<gene>
    <name evidence="2" type="ORF">EJ04DRAFT_513260</name>
</gene>
<dbReference type="Pfam" id="PF20253">
    <property type="entry name" value="DUF6604"/>
    <property type="match status" value="1"/>
</dbReference>
<name>A0A9P4QYT7_9PLEO</name>
<dbReference type="PANTHER" id="PTHR38795:SF1">
    <property type="entry name" value="DUF6604 DOMAIN-CONTAINING PROTEIN"/>
    <property type="match status" value="1"/>
</dbReference>
<keyword evidence="3" id="KW-1185">Reference proteome</keyword>
<organism evidence="2 3">
    <name type="scientific">Polyplosphaeria fusca</name>
    <dbReference type="NCBI Taxonomy" id="682080"/>
    <lineage>
        <taxon>Eukaryota</taxon>
        <taxon>Fungi</taxon>
        <taxon>Dikarya</taxon>
        <taxon>Ascomycota</taxon>
        <taxon>Pezizomycotina</taxon>
        <taxon>Dothideomycetes</taxon>
        <taxon>Pleosporomycetidae</taxon>
        <taxon>Pleosporales</taxon>
        <taxon>Tetraplosphaeriaceae</taxon>
        <taxon>Polyplosphaeria</taxon>
    </lineage>
</organism>
<dbReference type="Proteomes" id="UP000799444">
    <property type="component" value="Unassembled WGS sequence"/>
</dbReference>
<evidence type="ECO:0000313" key="2">
    <source>
        <dbReference type="EMBL" id="KAF2733386.1"/>
    </source>
</evidence>
<dbReference type="EMBL" id="ML996162">
    <property type="protein sequence ID" value="KAF2733386.1"/>
    <property type="molecule type" value="Genomic_DNA"/>
</dbReference>
<evidence type="ECO:0000259" key="1">
    <source>
        <dbReference type="Pfam" id="PF20253"/>
    </source>
</evidence>